<keyword evidence="1" id="KW-0472">Membrane</keyword>
<keyword evidence="1" id="KW-1133">Transmembrane helix</keyword>
<dbReference type="EMBL" id="CAXHTA020000012">
    <property type="protein sequence ID" value="CAL5225311.1"/>
    <property type="molecule type" value="Genomic_DNA"/>
</dbReference>
<keyword evidence="1" id="KW-0812">Transmembrane</keyword>
<evidence type="ECO:0000256" key="1">
    <source>
        <dbReference type="SAM" id="Phobius"/>
    </source>
</evidence>
<feature type="transmembrane region" description="Helical" evidence="1">
    <location>
        <begin position="7"/>
        <end position="29"/>
    </location>
</feature>
<dbReference type="Proteomes" id="UP001497392">
    <property type="component" value="Unassembled WGS sequence"/>
</dbReference>
<organism evidence="2 3">
    <name type="scientific">Coccomyxa viridis</name>
    <dbReference type="NCBI Taxonomy" id="1274662"/>
    <lineage>
        <taxon>Eukaryota</taxon>
        <taxon>Viridiplantae</taxon>
        <taxon>Chlorophyta</taxon>
        <taxon>core chlorophytes</taxon>
        <taxon>Trebouxiophyceae</taxon>
        <taxon>Trebouxiophyceae incertae sedis</taxon>
        <taxon>Coccomyxaceae</taxon>
        <taxon>Coccomyxa</taxon>
    </lineage>
</organism>
<accession>A0ABP1G0P7</accession>
<reference evidence="2 3" key="1">
    <citation type="submission" date="2024-06" db="EMBL/GenBank/DDBJ databases">
        <authorList>
            <person name="Kraege A."/>
            <person name="Thomma B."/>
        </authorList>
    </citation>
    <scope>NUCLEOTIDE SEQUENCE [LARGE SCALE GENOMIC DNA]</scope>
</reference>
<sequence length="98" mass="10716">MDTRTPSLKVLAAAVVLAALISLICPSVISIKPIFLLAAVALALGFWFLTLSMSNSMHEQQKLHHSQIRRMKDQQNELLDKVEGLQSAVCRGAVSDKT</sequence>
<evidence type="ECO:0000313" key="3">
    <source>
        <dbReference type="Proteomes" id="UP001497392"/>
    </source>
</evidence>
<comment type="caution">
    <text evidence="2">The sequence shown here is derived from an EMBL/GenBank/DDBJ whole genome shotgun (WGS) entry which is preliminary data.</text>
</comment>
<gene>
    <name evidence="2" type="primary">g8112</name>
    <name evidence="2" type="ORF">VP750_LOCUS6970</name>
</gene>
<evidence type="ECO:0000313" key="2">
    <source>
        <dbReference type="EMBL" id="CAL5225311.1"/>
    </source>
</evidence>
<protein>
    <submittedName>
        <fullName evidence="2">G8112 protein</fullName>
    </submittedName>
</protein>
<feature type="transmembrane region" description="Helical" evidence="1">
    <location>
        <begin position="35"/>
        <end position="53"/>
    </location>
</feature>
<keyword evidence="3" id="KW-1185">Reference proteome</keyword>
<name>A0ABP1G0P7_9CHLO</name>
<proteinExistence type="predicted"/>